<name>A0ABM4C656_HYDVU</name>
<dbReference type="PANTHER" id="PTHR11537:SF252">
    <property type="entry name" value="POTASSIUM VOLTAGE-GATED CHANNEL PROTEIN SHAW"/>
    <property type="match status" value="1"/>
</dbReference>
<feature type="transmembrane region" description="Helical" evidence="13">
    <location>
        <begin position="202"/>
        <end position="221"/>
    </location>
</feature>
<keyword evidence="15" id="KW-1185">Reference proteome</keyword>
<reference evidence="16 17" key="1">
    <citation type="submission" date="2025-05" db="UniProtKB">
        <authorList>
            <consortium name="RefSeq"/>
        </authorList>
    </citation>
    <scope>IDENTIFICATION</scope>
</reference>
<keyword evidence="4 13" id="KW-0812">Transmembrane</keyword>
<dbReference type="PRINTS" id="PR00169">
    <property type="entry name" value="KCHANNEL"/>
</dbReference>
<evidence type="ECO:0000256" key="5">
    <source>
        <dbReference type="ARBA" id="ARBA00022826"/>
    </source>
</evidence>
<dbReference type="GeneID" id="100211138"/>
<dbReference type="InterPro" id="IPR005821">
    <property type="entry name" value="Ion_trans_dom"/>
</dbReference>
<dbReference type="SMART" id="SM00225">
    <property type="entry name" value="BTB"/>
    <property type="match status" value="1"/>
</dbReference>
<dbReference type="RefSeq" id="XP_065657074.1">
    <property type="nucleotide sequence ID" value="XM_065801002.1"/>
</dbReference>
<dbReference type="InterPro" id="IPR003974">
    <property type="entry name" value="K_chnl_volt-dep_Kv3"/>
</dbReference>
<dbReference type="SUPFAM" id="SSF54695">
    <property type="entry name" value="POZ domain"/>
    <property type="match status" value="1"/>
</dbReference>
<dbReference type="InterPro" id="IPR011333">
    <property type="entry name" value="SKP1/BTB/POZ_sf"/>
</dbReference>
<feature type="transmembrane region" description="Helical" evidence="13">
    <location>
        <begin position="167"/>
        <end position="190"/>
    </location>
</feature>
<feature type="transmembrane region" description="Helical" evidence="13">
    <location>
        <begin position="333"/>
        <end position="355"/>
    </location>
</feature>
<evidence type="ECO:0000256" key="1">
    <source>
        <dbReference type="ARBA" id="ARBA00004141"/>
    </source>
</evidence>
<dbReference type="RefSeq" id="XP_065657075.1">
    <property type="nucleotide sequence ID" value="XM_065801003.1"/>
</dbReference>
<feature type="domain" description="BTB" evidence="14">
    <location>
        <begin position="9"/>
        <end position="110"/>
    </location>
</feature>
<dbReference type="PANTHER" id="PTHR11537">
    <property type="entry name" value="VOLTAGE-GATED POTASSIUM CHANNEL"/>
    <property type="match status" value="1"/>
</dbReference>
<evidence type="ECO:0000256" key="11">
    <source>
        <dbReference type="ARBA" id="ARBA00023303"/>
    </source>
</evidence>
<evidence type="ECO:0000313" key="17">
    <source>
        <dbReference type="RefSeq" id="XP_065657075.1"/>
    </source>
</evidence>
<keyword evidence="9" id="KW-0406">Ion transport</keyword>
<evidence type="ECO:0000256" key="10">
    <source>
        <dbReference type="ARBA" id="ARBA00023136"/>
    </source>
</evidence>
<sequence length="744" mass="85921">MFDQDDDADKISFNVGGVKFETFATTLLNIADTRLSWLAENHLQDGKTNRKEYFFDRHPGVFVHILNFYRTGKLHTPTDVCGPLFSEELQFWGIDEKQMEPCCWGRFTKHREAEEVLSTFEGPCFEDLSRERKTSFLSLKTGYLNKKLSCIWKIMDDPFSSELAKKFSYLSCMMICVSIAAYCISTEAIFKQNKVIKKILDSIEYICLIFFTIELLLRVIVCPQKKVFFKNYVSWLDFASIIPPYCSLIFPQFYPQLIENLVIIRLLRVIKYFKLSYGLQVFMKTLKSSSHELTLLFFLLLIPVIIFSSLVYAVEINIHGNSTKNQFTSIPTAFWWCVITMTTIGYGDIVPVTWLGKIFGSICAVIGVLIVALPISIIGSNFSVYYAHVKARMNLPQKNRRLLEGNLRGLLRQPLSLSSRDRDRRTIKRQGIDRLNNNAIRRKENNSSPQFIDMQMKRKFAFERITSDHLGSTDTAFTLSLQSLTEQKPNSGQKNVICDKKYTFVKQISDSELVEKNRTSTFESNVYQESCEKINEKTTTVLSNKLTEKKNSDTVKLDEKSDKSQPDQTRKETMNGLSHADTSPPNSINKTFSNDEYFTDSLPKICVSVENPYHSNECNSCRELNFLKEDDNFKKLSASRCSQRSKSLNSMNEPHYDNQTDRISFKNSPCQSSNSINNLETNKLCLPFHIAKTKPELGVFDPTDIEETEVFRRHSMLRIEDYYNFPCVKNRDIPIFKDFFTVNQ</sequence>
<dbReference type="Gene3D" id="1.10.287.70">
    <property type="match status" value="1"/>
</dbReference>
<evidence type="ECO:0000256" key="7">
    <source>
        <dbReference type="ARBA" id="ARBA00022958"/>
    </source>
</evidence>
<evidence type="ECO:0000256" key="13">
    <source>
        <dbReference type="SAM" id="Phobius"/>
    </source>
</evidence>
<dbReference type="Pfam" id="PF02214">
    <property type="entry name" value="BTB_2"/>
    <property type="match status" value="1"/>
</dbReference>
<evidence type="ECO:0000259" key="14">
    <source>
        <dbReference type="SMART" id="SM00225"/>
    </source>
</evidence>
<dbReference type="InterPro" id="IPR027359">
    <property type="entry name" value="Volt_channel_dom_sf"/>
</dbReference>
<keyword evidence="6" id="KW-0851">Voltage-gated channel</keyword>
<keyword evidence="3" id="KW-0633">Potassium transport</keyword>
<dbReference type="SUPFAM" id="SSF81324">
    <property type="entry name" value="Voltage-gated potassium channels"/>
    <property type="match status" value="1"/>
</dbReference>
<dbReference type="Proteomes" id="UP001652625">
    <property type="component" value="Chromosome 07"/>
</dbReference>
<dbReference type="Gene3D" id="3.30.710.10">
    <property type="entry name" value="Potassium Channel Kv1.1, Chain A"/>
    <property type="match status" value="1"/>
</dbReference>
<feature type="transmembrane region" description="Helical" evidence="13">
    <location>
        <begin position="293"/>
        <end position="313"/>
    </location>
</feature>
<keyword evidence="5" id="KW-0631">Potassium channel</keyword>
<evidence type="ECO:0000313" key="16">
    <source>
        <dbReference type="RefSeq" id="XP_065657074.1"/>
    </source>
</evidence>
<comment type="subcellular location">
    <subcellularLocation>
        <location evidence="1">Membrane</location>
        <topology evidence="1">Multi-pass membrane protein</topology>
    </subcellularLocation>
</comment>
<dbReference type="Pfam" id="PF00520">
    <property type="entry name" value="Ion_trans"/>
    <property type="match status" value="1"/>
</dbReference>
<evidence type="ECO:0000256" key="12">
    <source>
        <dbReference type="SAM" id="MobiDB-lite"/>
    </source>
</evidence>
<feature type="region of interest" description="Disordered" evidence="12">
    <location>
        <begin position="552"/>
        <end position="594"/>
    </location>
</feature>
<keyword evidence="2" id="KW-0813">Transport</keyword>
<proteinExistence type="predicted"/>
<keyword evidence="11" id="KW-0407">Ion channel</keyword>
<organism evidence="15 16">
    <name type="scientific">Hydra vulgaris</name>
    <name type="common">Hydra</name>
    <name type="synonym">Hydra attenuata</name>
    <dbReference type="NCBI Taxonomy" id="6087"/>
    <lineage>
        <taxon>Eukaryota</taxon>
        <taxon>Metazoa</taxon>
        <taxon>Cnidaria</taxon>
        <taxon>Hydrozoa</taxon>
        <taxon>Hydroidolina</taxon>
        <taxon>Anthoathecata</taxon>
        <taxon>Aplanulata</taxon>
        <taxon>Hydridae</taxon>
        <taxon>Hydra</taxon>
    </lineage>
</organism>
<feature type="compositionally biased region" description="Basic and acidic residues" evidence="12">
    <location>
        <begin position="552"/>
        <end position="573"/>
    </location>
</feature>
<feature type="transmembrane region" description="Helical" evidence="13">
    <location>
        <begin position="362"/>
        <end position="387"/>
    </location>
</feature>
<dbReference type="InterPro" id="IPR003968">
    <property type="entry name" value="K_chnl_volt-dep_Kv"/>
</dbReference>
<gene>
    <name evidence="16 17" type="primary">LOC100211138</name>
</gene>
<evidence type="ECO:0000256" key="8">
    <source>
        <dbReference type="ARBA" id="ARBA00022989"/>
    </source>
</evidence>
<dbReference type="InterPro" id="IPR000210">
    <property type="entry name" value="BTB/POZ_dom"/>
</dbReference>
<evidence type="ECO:0000256" key="9">
    <source>
        <dbReference type="ARBA" id="ARBA00023065"/>
    </source>
</evidence>
<protein>
    <submittedName>
        <fullName evidence="16 17">Potassium voltage-gated channel protein Shaw isoform X1</fullName>
    </submittedName>
</protein>
<dbReference type="Gene3D" id="1.20.120.350">
    <property type="entry name" value="Voltage-gated potassium channels. Chain C"/>
    <property type="match status" value="1"/>
</dbReference>
<evidence type="ECO:0000256" key="6">
    <source>
        <dbReference type="ARBA" id="ARBA00022882"/>
    </source>
</evidence>
<dbReference type="InterPro" id="IPR003131">
    <property type="entry name" value="T1-type_BTB"/>
</dbReference>
<evidence type="ECO:0000256" key="2">
    <source>
        <dbReference type="ARBA" id="ARBA00022448"/>
    </source>
</evidence>
<dbReference type="InterPro" id="IPR028325">
    <property type="entry name" value="VG_K_chnl"/>
</dbReference>
<evidence type="ECO:0000256" key="3">
    <source>
        <dbReference type="ARBA" id="ARBA00022538"/>
    </source>
</evidence>
<keyword evidence="10 13" id="KW-0472">Membrane</keyword>
<feature type="compositionally biased region" description="Polar residues" evidence="12">
    <location>
        <begin position="580"/>
        <end position="594"/>
    </location>
</feature>
<evidence type="ECO:0000256" key="4">
    <source>
        <dbReference type="ARBA" id="ARBA00022692"/>
    </source>
</evidence>
<evidence type="ECO:0000313" key="15">
    <source>
        <dbReference type="Proteomes" id="UP001652625"/>
    </source>
</evidence>
<keyword evidence="7" id="KW-0630">Potassium</keyword>
<accession>A0ABM4C656</accession>
<keyword evidence="8 13" id="KW-1133">Transmembrane helix</keyword>
<dbReference type="PRINTS" id="PR01498">
    <property type="entry name" value="SHAWCHANNEL"/>
</dbReference>
<dbReference type="PRINTS" id="PR01491">
    <property type="entry name" value="KVCHANNEL"/>
</dbReference>